<dbReference type="InterPro" id="IPR007820">
    <property type="entry name" value="AbrB_fam"/>
</dbReference>
<dbReference type="Proteomes" id="UP001139104">
    <property type="component" value="Unassembled WGS sequence"/>
</dbReference>
<evidence type="ECO:0000256" key="1">
    <source>
        <dbReference type="SAM" id="Phobius"/>
    </source>
</evidence>
<feature type="transmembrane region" description="Helical" evidence="1">
    <location>
        <begin position="61"/>
        <end position="81"/>
    </location>
</feature>
<feature type="transmembrane region" description="Helical" evidence="1">
    <location>
        <begin position="302"/>
        <end position="323"/>
    </location>
</feature>
<keyword evidence="1" id="KW-1133">Transmembrane helix</keyword>
<keyword evidence="1" id="KW-0472">Membrane</keyword>
<dbReference type="InterPro" id="IPR017516">
    <property type="entry name" value="AbrB_dup"/>
</dbReference>
<sequence length="372" mass="38556">MSARRNFSFRDSAVPTQWAALIALTLLLSGVLIALRLPAGLMLGAIVAAAAISNFDGKTHVSSRAFIMAQAAIGGMIAQKMTPAILHEMARDWPLFIAAAFSVVAVSGLFGWLLTKWRLFPGTTAIWGALPGAASAMVVMADAYGADMRLVAFMQYLRVLLVALVASLIARFWAPGAGAGAGPLAHFFAPVAWPAFAVTLAVLLGAAFVAQRLRIPAGPLLLPLFVGALAQDSGLFALELPPRFLALNYAILGWCVGQRFSRAILLHAFKALPAILGSVVALIALCAGLSVILAAITHKDPLTAYLAMSPGGIDAVAIIAASAKLDLPFVMALQAARVLMVILIGPGVARFLSGAAPAASTMLAGDDDPAID</sequence>
<dbReference type="RefSeq" id="WP_243068110.1">
    <property type="nucleotide sequence ID" value="NZ_JAIVFK010000015.1"/>
</dbReference>
<feature type="transmembrane region" description="Helical" evidence="1">
    <location>
        <begin position="125"/>
        <end position="144"/>
    </location>
</feature>
<feature type="transmembrane region" description="Helical" evidence="1">
    <location>
        <begin position="186"/>
        <end position="208"/>
    </location>
</feature>
<dbReference type="EMBL" id="JAIVFP010000001">
    <property type="protein sequence ID" value="MCI4684203.1"/>
    <property type="molecule type" value="Genomic_DNA"/>
</dbReference>
<comment type="caution">
    <text evidence="2">The sequence shown here is derived from an EMBL/GenBank/DDBJ whole genome shotgun (WGS) entry which is preliminary data.</text>
</comment>
<protein>
    <submittedName>
        <fullName evidence="2">AbrB family transcriptional regulator</fullName>
    </submittedName>
</protein>
<feature type="transmembrane region" description="Helical" evidence="1">
    <location>
        <begin position="93"/>
        <end position="113"/>
    </location>
</feature>
<keyword evidence="3" id="KW-1185">Reference proteome</keyword>
<keyword evidence="1" id="KW-0812">Transmembrane</keyword>
<feature type="transmembrane region" description="Helical" evidence="1">
    <location>
        <begin position="220"/>
        <end position="238"/>
    </location>
</feature>
<dbReference type="PANTHER" id="PTHR38457:SF1">
    <property type="entry name" value="REGULATOR ABRB-RELATED"/>
    <property type="match status" value="1"/>
</dbReference>
<proteinExistence type="predicted"/>
<reference evidence="2" key="1">
    <citation type="journal article" date="2022" name="ISME J.">
        <title>Identification of active gaseous-alkane degraders at natural gas seeps.</title>
        <authorList>
            <person name="Farhan Ul Haque M."/>
            <person name="Hernandez M."/>
            <person name="Crombie A.T."/>
            <person name="Murrell J.C."/>
        </authorList>
    </citation>
    <scope>NUCLEOTIDE SEQUENCE</scope>
    <source>
        <strain evidence="2">PC2</strain>
    </source>
</reference>
<organism evidence="2 3">
    <name type="scientific">Candidatus Rhodoblastus alkanivorans</name>
    <dbReference type="NCBI Taxonomy" id="2954117"/>
    <lineage>
        <taxon>Bacteria</taxon>
        <taxon>Pseudomonadati</taxon>
        <taxon>Pseudomonadota</taxon>
        <taxon>Alphaproteobacteria</taxon>
        <taxon>Hyphomicrobiales</taxon>
        <taxon>Rhodoblastaceae</taxon>
        <taxon>Rhodoblastus</taxon>
    </lineage>
</organism>
<evidence type="ECO:0000313" key="3">
    <source>
        <dbReference type="Proteomes" id="UP001139104"/>
    </source>
</evidence>
<name>A0ABS9Z976_9HYPH</name>
<gene>
    <name evidence="2" type="ORF">K2U94_15775</name>
</gene>
<evidence type="ECO:0000313" key="2">
    <source>
        <dbReference type="EMBL" id="MCI4684203.1"/>
    </source>
</evidence>
<feature type="transmembrane region" description="Helical" evidence="1">
    <location>
        <begin position="272"/>
        <end position="296"/>
    </location>
</feature>
<feature type="transmembrane region" description="Helical" evidence="1">
    <location>
        <begin position="335"/>
        <end position="353"/>
    </location>
</feature>
<feature type="transmembrane region" description="Helical" evidence="1">
    <location>
        <begin position="156"/>
        <end position="174"/>
    </location>
</feature>
<dbReference type="PANTHER" id="PTHR38457">
    <property type="entry name" value="REGULATOR ABRB-RELATED"/>
    <property type="match status" value="1"/>
</dbReference>
<dbReference type="Pfam" id="PF05145">
    <property type="entry name" value="AbrB"/>
    <property type="match status" value="1"/>
</dbReference>
<dbReference type="PIRSF" id="PIRSF038991">
    <property type="entry name" value="Protein_AbrB"/>
    <property type="match status" value="1"/>
</dbReference>
<accession>A0ABS9Z976</accession>
<dbReference type="NCBIfam" id="TIGR03082">
    <property type="entry name" value="Gneg_AbrB_dup"/>
    <property type="match status" value="2"/>
</dbReference>